<feature type="compositionally biased region" description="Pro residues" evidence="4">
    <location>
        <begin position="649"/>
        <end position="660"/>
    </location>
</feature>
<dbReference type="Gene3D" id="2.30.30.40">
    <property type="entry name" value="SH3 Domains"/>
    <property type="match status" value="3"/>
</dbReference>
<dbReference type="PANTHER" id="PTHR15706:SF2">
    <property type="entry name" value="SH3 AND PX DOMAIN-CONTAINING PROTEIN 2A"/>
    <property type="match status" value="1"/>
</dbReference>
<evidence type="ECO:0000256" key="4">
    <source>
        <dbReference type="SAM" id="MobiDB-lite"/>
    </source>
</evidence>
<dbReference type="InterPro" id="IPR036028">
    <property type="entry name" value="SH3-like_dom_sf"/>
</dbReference>
<dbReference type="Gene3D" id="3.30.1520.10">
    <property type="entry name" value="Phox-like domain"/>
    <property type="match status" value="1"/>
</dbReference>
<feature type="domain" description="SH3" evidence="5">
    <location>
        <begin position="261"/>
        <end position="320"/>
    </location>
</feature>
<feature type="region of interest" description="Disordered" evidence="4">
    <location>
        <begin position="129"/>
        <end position="166"/>
    </location>
</feature>
<dbReference type="InterPro" id="IPR001683">
    <property type="entry name" value="PX_dom"/>
</dbReference>
<feature type="domain" description="SH3" evidence="5">
    <location>
        <begin position="187"/>
        <end position="246"/>
    </location>
</feature>
<dbReference type="InterPro" id="IPR051228">
    <property type="entry name" value="NADPH_Oxidase/PX-Domain"/>
</dbReference>
<evidence type="ECO:0000256" key="2">
    <source>
        <dbReference type="ARBA" id="ARBA00022737"/>
    </source>
</evidence>
<dbReference type="Pfam" id="PF07653">
    <property type="entry name" value="SH3_2"/>
    <property type="match status" value="1"/>
</dbReference>
<feature type="domain" description="SH3" evidence="5">
    <location>
        <begin position="869"/>
        <end position="931"/>
    </location>
</feature>
<feature type="compositionally biased region" description="Basic and acidic residues" evidence="4">
    <location>
        <begin position="859"/>
        <end position="868"/>
    </location>
</feature>
<keyword evidence="1 3" id="KW-0728">SH3 domain</keyword>
<evidence type="ECO:0000259" key="6">
    <source>
        <dbReference type="PROSITE" id="PS50195"/>
    </source>
</evidence>
<reference evidence="7 8" key="1">
    <citation type="submission" date="2022-05" db="EMBL/GenBank/DDBJ databases">
        <authorList>
            <consortium name="Genoscope - CEA"/>
            <person name="William W."/>
        </authorList>
    </citation>
    <scope>NUCLEOTIDE SEQUENCE [LARGE SCALE GENOMIC DNA]</scope>
</reference>
<evidence type="ECO:0000313" key="8">
    <source>
        <dbReference type="Proteomes" id="UP001159427"/>
    </source>
</evidence>
<evidence type="ECO:0008006" key="9">
    <source>
        <dbReference type="Google" id="ProtNLM"/>
    </source>
</evidence>
<dbReference type="SUPFAM" id="SSF50044">
    <property type="entry name" value="SH3-domain"/>
    <property type="match status" value="4"/>
</dbReference>
<feature type="compositionally biased region" description="Basic and acidic residues" evidence="4">
    <location>
        <begin position="134"/>
        <end position="144"/>
    </location>
</feature>
<dbReference type="Pfam" id="PF00018">
    <property type="entry name" value="SH3_1"/>
    <property type="match status" value="2"/>
</dbReference>
<feature type="compositionally biased region" description="Basic and acidic residues" evidence="4">
    <location>
        <begin position="478"/>
        <end position="490"/>
    </location>
</feature>
<comment type="caution">
    <text evidence="7">The sequence shown here is derived from an EMBL/GenBank/DDBJ whole genome shotgun (WGS) entry which is preliminary data.</text>
</comment>
<keyword evidence="2" id="KW-0677">Repeat</keyword>
<feature type="region of interest" description="Disordered" evidence="4">
    <location>
        <begin position="845"/>
        <end position="868"/>
    </location>
</feature>
<accession>A0ABN8LJ27</accession>
<evidence type="ECO:0000256" key="3">
    <source>
        <dbReference type="PROSITE-ProRule" id="PRU00192"/>
    </source>
</evidence>
<dbReference type="EMBL" id="CALNXI010000024">
    <property type="protein sequence ID" value="CAH3015488.1"/>
    <property type="molecule type" value="Genomic_DNA"/>
</dbReference>
<proteinExistence type="predicted"/>
<dbReference type="InterPro" id="IPR036871">
    <property type="entry name" value="PX_dom_sf"/>
</dbReference>
<dbReference type="InterPro" id="IPR001452">
    <property type="entry name" value="SH3_domain"/>
</dbReference>
<dbReference type="PROSITE" id="PS50195">
    <property type="entry name" value="PX"/>
    <property type="match status" value="1"/>
</dbReference>
<dbReference type="SUPFAM" id="SSF64268">
    <property type="entry name" value="PX domain"/>
    <property type="match status" value="1"/>
</dbReference>
<feature type="region of interest" description="Disordered" evidence="4">
    <location>
        <begin position="354"/>
        <end position="385"/>
    </location>
</feature>
<sequence>MDNQQSLGMEFRSVKEASVEGVQRRTKPKKHFMFCVKATWSDGTVNLVYRRYSEFLHLQTILYQAFPESLGRPGATCSKHNHFTPLPDTLSTRMNVGEAIFRRMEQVNSFLKEIVGLDTKVAQSKHIKSFLTPRPEDLEPEPKRQPPRGKKNRGRRRSSNFSQTMKGRLQKFGKTTKIFGNNISSPIVLEHFVVMEDYKKQAKTDINLKKGKIVDVIEKRECGWWLVDADGEVGWAPALYLEPADEMSDTELSNVQRFPISKGEVFVTTKRYVAVEDDELSFDIGVNLQILEKNMDGWWKASYLGREGWVPQLYLRKLGNERRGSRTARRKSRIISRTELRSPIEEEEDVIQEIPEEKTEPYNTNKEDKRMSLPRKISKNVFSTMGKKDPKAVSFANDKEATEDASRKKTIGNMIEMSNAFLQLNQSEQRSSDASSEERKRKTSQPSPKNSTRPTVERRAISTLALSTHHMEATAGNHEADSKEDIEAKKSKSRSLESLLSRNAAQSAESNWKPEKSNTLSSSLSCLHEVPESDHIKIEEEYNTQLAPPNLSNGLSTSRDEIADDIEATATLGDAEDSDTGSCDISSETTTLTDLMECLDGFCKQPVGDYVYYKKTSIDEDIANFQPPRRSPPSPSNLSNASNIDSPRMGPPSRNPPSPNTYPRGQRQTSAEDEQSKNHTIPKSNFDRKIIFQNSLETETAQELNEQIQVWCSSDESESDEEQLYSNRIIHPDSPNSPAIVIDELHDQLTDKGRLSTLRDDDARSTESFEIEVNLQSNTVSPRDEDGSTNLYYAADSHEVDAEIYLNKGDFVTVIEKASTGYWLIQNKDGLRGWSFSGHFVPAHQVNANEESNSPEEEDRGKEDDDEHHQQMFCRVICDYEADDDSEEIDIYEGDVMEIIFRNESGWWCVRNNTTGEIGWAPSNYLEMVGSEESYDAD</sequence>
<protein>
    <recommendedName>
        <fullName evidence="9">SH3 and PX domain-containing protein 2A</fullName>
    </recommendedName>
</protein>
<feature type="region of interest" description="Disordered" evidence="4">
    <location>
        <begin position="623"/>
        <end position="686"/>
    </location>
</feature>
<feature type="compositionally biased region" description="Basic residues" evidence="4">
    <location>
        <begin position="145"/>
        <end position="158"/>
    </location>
</feature>
<feature type="domain" description="PX" evidence="6">
    <location>
        <begin position="12"/>
        <end position="138"/>
    </location>
</feature>
<feature type="region of interest" description="Disordered" evidence="4">
    <location>
        <begin position="472"/>
        <end position="519"/>
    </location>
</feature>
<feature type="compositionally biased region" description="Basic and acidic residues" evidence="4">
    <location>
        <begin position="355"/>
        <end position="371"/>
    </location>
</feature>
<dbReference type="CDD" id="cd11856">
    <property type="entry name" value="SH3_p47phox_like"/>
    <property type="match status" value="1"/>
</dbReference>
<dbReference type="SMART" id="SM00326">
    <property type="entry name" value="SH3"/>
    <property type="match status" value="4"/>
</dbReference>
<evidence type="ECO:0000259" key="5">
    <source>
        <dbReference type="PROSITE" id="PS50002"/>
    </source>
</evidence>
<organism evidence="7 8">
    <name type="scientific">Porites evermanni</name>
    <dbReference type="NCBI Taxonomy" id="104178"/>
    <lineage>
        <taxon>Eukaryota</taxon>
        <taxon>Metazoa</taxon>
        <taxon>Cnidaria</taxon>
        <taxon>Anthozoa</taxon>
        <taxon>Hexacorallia</taxon>
        <taxon>Scleractinia</taxon>
        <taxon>Fungiina</taxon>
        <taxon>Poritidae</taxon>
        <taxon>Porites</taxon>
    </lineage>
</organism>
<name>A0ABN8LJ27_9CNID</name>
<evidence type="ECO:0000256" key="1">
    <source>
        <dbReference type="ARBA" id="ARBA00022443"/>
    </source>
</evidence>
<dbReference type="Pfam" id="PF00787">
    <property type="entry name" value="PX"/>
    <property type="match status" value="1"/>
</dbReference>
<dbReference type="PROSITE" id="PS50002">
    <property type="entry name" value="SH3"/>
    <property type="match status" value="3"/>
</dbReference>
<dbReference type="SMART" id="SM00312">
    <property type="entry name" value="PX"/>
    <property type="match status" value="1"/>
</dbReference>
<gene>
    <name evidence="7" type="ORF">PEVE_00017401</name>
</gene>
<keyword evidence="8" id="KW-1185">Reference proteome</keyword>
<feature type="compositionally biased region" description="Polar residues" evidence="4">
    <location>
        <begin position="425"/>
        <end position="434"/>
    </location>
</feature>
<dbReference type="PANTHER" id="PTHR15706">
    <property type="entry name" value="SH3 MULTIPLE DOMAIN"/>
    <property type="match status" value="1"/>
</dbReference>
<dbReference type="Proteomes" id="UP001159427">
    <property type="component" value="Unassembled WGS sequence"/>
</dbReference>
<evidence type="ECO:0000313" key="7">
    <source>
        <dbReference type="EMBL" id="CAH3015488.1"/>
    </source>
</evidence>
<feature type="region of interest" description="Disordered" evidence="4">
    <location>
        <begin position="425"/>
        <end position="458"/>
    </location>
</feature>
<feature type="compositionally biased region" description="Polar residues" evidence="4">
    <location>
        <begin position="444"/>
        <end position="454"/>
    </location>
</feature>